<evidence type="ECO:0008006" key="3">
    <source>
        <dbReference type="Google" id="ProtNLM"/>
    </source>
</evidence>
<dbReference type="Proteomes" id="UP000260644">
    <property type="component" value="Unassembled WGS sequence"/>
</dbReference>
<comment type="caution">
    <text evidence="1">The sequence shown here is derived from an EMBL/GenBank/DDBJ whole genome shotgun (WGS) entry which is preliminary data.</text>
</comment>
<dbReference type="PANTHER" id="PTHR21174:SF0">
    <property type="entry name" value="HD PHOSPHOHYDROLASE FAMILY PROTEIN-RELATED"/>
    <property type="match status" value="1"/>
</dbReference>
<dbReference type="PIRSF" id="PIRSF035170">
    <property type="entry name" value="HD_phosphohydro"/>
    <property type="match status" value="1"/>
</dbReference>
<proteinExistence type="predicted"/>
<dbReference type="OrthoDB" id="9808993at2"/>
<dbReference type="Gene3D" id="1.10.472.50">
    <property type="entry name" value="HD-domain/PDEase-like"/>
    <property type="match status" value="1"/>
</dbReference>
<gene>
    <name evidence="1" type="ORF">DVR12_06960</name>
</gene>
<dbReference type="PANTHER" id="PTHR21174">
    <property type="match status" value="1"/>
</dbReference>
<keyword evidence="2" id="KW-1185">Reference proteome</keyword>
<accession>A0A3E1YED4</accession>
<name>A0A3E1YED4_9BACT</name>
<evidence type="ECO:0000313" key="2">
    <source>
        <dbReference type="Proteomes" id="UP000260644"/>
    </source>
</evidence>
<protein>
    <recommendedName>
        <fullName evidence="3">Metal-dependent HD superfamily phosphohydrolase</fullName>
    </recommendedName>
</protein>
<dbReference type="EMBL" id="QPMM01000002">
    <property type="protein sequence ID" value="RFS24922.1"/>
    <property type="molecule type" value="Genomic_DNA"/>
</dbReference>
<reference evidence="1 2" key="1">
    <citation type="submission" date="2018-07" db="EMBL/GenBank/DDBJ databases">
        <title>Chitinophaga K2CV101002-2 sp. nov., isolated from a monsoon evergreen broad-leaved forest soil.</title>
        <authorList>
            <person name="Lv Y."/>
        </authorList>
    </citation>
    <scope>NUCLEOTIDE SEQUENCE [LARGE SCALE GENOMIC DNA]</scope>
    <source>
        <strain evidence="1 2">GDMCC 1.1288</strain>
    </source>
</reference>
<organism evidence="1 2">
    <name type="scientific">Chitinophaga silvatica</name>
    <dbReference type="NCBI Taxonomy" id="2282649"/>
    <lineage>
        <taxon>Bacteria</taxon>
        <taxon>Pseudomonadati</taxon>
        <taxon>Bacteroidota</taxon>
        <taxon>Chitinophagia</taxon>
        <taxon>Chitinophagales</taxon>
        <taxon>Chitinophagaceae</taxon>
        <taxon>Chitinophaga</taxon>
    </lineage>
</organism>
<dbReference type="SUPFAM" id="SSF109604">
    <property type="entry name" value="HD-domain/PDEase-like"/>
    <property type="match status" value="1"/>
</dbReference>
<sequence>MLTNELKTYWFQLHQAWTSDKDFIEQSFIQLLTAYAQKKRYYHNISHIQSMFSSLNQCSHEVDDAEIIAFSIFFHDIVYDVKKSDNEEKSAEKAELHLLKIGYPNSRITAVRDFIIATKTHINSIGSKDLNYFLDMDLQILGADEATYRAYTQQIRKEYSIYPDFLYKPGRKKVLHHFLEKPFIYHTPVGRAAFEEKARKNISTEITTL</sequence>
<dbReference type="RefSeq" id="WP_116974917.1">
    <property type="nucleotide sequence ID" value="NZ_QPMM01000002.1"/>
</dbReference>
<dbReference type="InterPro" id="IPR009218">
    <property type="entry name" value="HD_phosphohydro"/>
</dbReference>
<evidence type="ECO:0000313" key="1">
    <source>
        <dbReference type="EMBL" id="RFS24922.1"/>
    </source>
</evidence>
<dbReference type="AlphaFoldDB" id="A0A3E1YED4"/>